<organism evidence="1 2">
    <name type="scientific">Paenibacillus cremeus</name>
    <dbReference type="NCBI Taxonomy" id="2163881"/>
    <lineage>
        <taxon>Bacteria</taxon>
        <taxon>Bacillati</taxon>
        <taxon>Bacillota</taxon>
        <taxon>Bacilli</taxon>
        <taxon>Bacillales</taxon>
        <taxon>Paenibacillaceae</taxon>
        <taxon>Paenibacillus</taxon>
    </lineage>
</organism>
<dbReference type="GO" id="GO:0033969">
    <property type="term" value="F:gamma-glutamyl-gamma-aminobutyrate hydrolase activity"/>
    <property type="evidence" value="ECO:0007669"/>
    <property type="project" value="TreeGrafter"/>
</dbReference>
<dbReference type="OrthoDB" id="9813383at2"/>
<keyword evidence="2" id="KW-1185">Reference proteome</keyword>
<dbReference type="EMBL" id="VNJI01000059">
    <property type="protein sequence ID" value="TVY05410.1"/>
    <property type="molecule type" value="Genomic_DNA"/>
</dbReference>
<keyword evidence="1" id="KW-0378">Hydrolase</keyword>
<comment type="caution">
    <text evidence="1">The sequence shown here is derived from an EMBL/GenBank/DDBJ whole genome shotgun (WGS) entry which is preliminary data.</text>
</comment>
<dbReference type="Pfam" id="PF07722">
    <property type="entry name" value="Peptidase_C26"/>
    <property type="match status" value="1"/>
</dbReference>
<dbReference type="PANTHER" id="PTHR43235:SF1">
    <property type="entry name" value="GLUTAMINE AMIDOTRANSFERASE PB2B2.05-RELATED"/>
    <property type="match status" value="1"/>
</dbReference>
<dbReference type="PROSITE" id="PS51273">
    <property type="entry name" value="GATASE_TYPE_1"/>
    <property type="match status" value="1"/>
</dbReference>
<protein>
    <submittedName>
        <fullName evidence="1">Gamma-glutamyl-gamma-aminobutyrate hydrolase family protein</fullName>
    </submittedName>
</protein>
<dbReference type="InterPro" id="IPR029062">
    <property type="entry name" value="Class_I_gatase-like"/>
</dbReference>
<reference evidence="1 2" key="1">
    <citation type="submission" date="2019-07" db="EMBL/GenBank/DDBJ databases">
        <authorList>
            <person name="Kim J."/>
        </authorList>
    </citation>
    <scope>NUCLEOTIDE SEQUENCE [LARGE SCALE GENOMIC DNA]</scope>
    <source>
        <strain evidence="1 2">JC52</strain>
    </source>
</reference>
<evidence type="ECO:0000313" key="1">
    <source>
        <dbReference type="EMBL" id="TVY05410.1"/>
    </source>
</evidence>
<dbReference type="Proteomes" id="UP000317036">
    <property type="component" value="Unassembled WGS sequence"/>
</dbReference>
<dbReference type="InterPro" id="IPR044668">
    <property type="entry name" value="PuuD-like"/>
</dbReference>
<dbReference type="GO" id="GO:0006598">
    <property type="term" value="P:polyamine catabolic process"/>
    <property type="evidence" value="ECO:0007669"/>
    <property type="project" value="TreeGrafter"/>
</dbReference>
<dbReference type="CDD" id="cd01745">
    <property type="entry name" value="GATase1_2"/>
    <property type="match status" value="1"/>
</dbReference>
<dbReference type="SUPFAM" id="SSF52317">
    <property type="entry name" value="Class I glutamine amidotransferase-like"/>
    <property type="match status" value="1"/>
</dbReference>
<dbReference type="GO" id="GO:0005829">
    <property type="term" value="C:cytosol"/>
    <property type="evidence" value="ECO:0007669"/>
    <property type="project" value="TreeGrafter"/>
</dbReference>
<dbReference type="PANTHER" id="PTHR43235">
    <property type="entry name" value="GLUTAMINE AMIDOTRANSFERASE PB2B2.05-RELATED"/>
    <property type="match status" value="1"/>
</dbReference>
<sequence>MRGTPVVGITGYHVLGEEGVGGKFRGLAGQGFSVIGHDYINAVSQAGGIPIGIPVGDPATARSIIKRLDGLVLAGGEDMDPTLYGAHPDGRCGTIRPERDLFELQLLGEALALNKPILAICRGMQLLNVFFGGTLYLDIADYSDQVLSHQFSRAPRWYLAHRVQLLSPLLQRLYQADEIRTNSYHHQAVHELGEGLQVAAVAEDGIVEGLLHPDHPQLLAVQWHPEMLSVKHEEGLIPFHWLLEQIRSEGGCSA</sequence>
<gene>
    <name evidence="1" type="ORF">FPZ49_30270</name>
</gene>
<accession>A0A559K030</accession>
<dbReference type="RefSeq" id="WP_144854063.1">
    <property type="nucleotide sequence ID" value="NZ_VNJI01000059.1"/>
</dbReference>
<dbReference type="AlphaFoldDB" id="A0A559K030"/>
<dbReference type="InterPro" id="IPR011697">
    <property type="entry name" value="Peptidase_C26"/>
</dbReference>
<dbReference type="Gene3D" id="3.40.50.880">
    <property type="match status" value="1"/>
</dbReference>
<name>A0A559K030_9BACL</name>
<proteinExistence type="predicted"/>
<evidence type="ECO:0000313" key="2">
    <source>
        <dbReference type="Proteomes" id="UP000317036"/>
    </source>
</evidence>